<gene>
    <name evidence="3" type="ORF">GCM10010345_19600</name>
</gene>
<keyword evidence="2" id="KW-1133">Transmembrane helix</keyword>
<keyword evidence="2" id="KW-0812">Transmembrane</keyword>
<feature type="transmembrane region" description="Helical" evidence="2">
    <location>
        <begin position="170"/>
        <end position="190"/>
    </location>
</feature>
<organism evidence="3 4">
    <name type="scientific">Streptomyces canarius</name>
    <dbReference type="NCBI Taxonomy" id="285453"/>
    <lineage>
        <taxon>Bacteria</taxon>
        <taxon>Bacillati</taxon>
        <taxon>Actinomycetota</taxon>
        <taxon>Actinomycetes</taxon>
        <taxon>Kitasatosporales</taxon>
        <taxon>Streptomycetaceae</taxon>
        <taxon>Streptomyces</taxon>
    </lineage>
</organism>
<keyword evidence="2" id="KW-0472">Membrane</keyword>
<dbReference type="EMBL" id="BMVN01000005">
    <property type="protein sequence ID" value="GHA15044.1"/>
    <property type="molecule type" value="Genomic_DNA"/>
</dbReference>
<evidence type="ECO:0000313" key="3">
    <source>
        <dbReference type="EMBL" id="GHA15044.1"/>
    </source>
</evidence>
<evidence type="ECO:0000313" key="4">
    <source>
        <dbReference type="Proteomes" id="UP000653644"/>
    </source>
</evidence>
<accession>A0ABQ3CI35</accession>
<evidence type="ECO:0000256" key="1">
    <source>
        <dbReference type="SAM" id="MobiDB-lite"/>
    </source>
</evidence>
<dbReference type="RefSeq" id="WP_189884311.1">
    <property type="nucleotide sequence ID" value="NZ_BMVN01000005.1"/>
</dbReference>
<comment type="caution">
    <text evidence="3">The sequence shown here is derived from an EMBL/GenBank/DDBJ whole genome shotgun (WGS) entry which is preliminary data.</text>
</comment>
<name>A0ABQ3CI35_9ACTN</name>
<proteinExistence type="predicted"/>
<feature type="region of interest" description="Disordered" evidence="1">
    <location>
        <begin position="1"/>
        <end position="20"/>
    </location>
</feature>
<feature type="transmembrane region" description="Helical" evidence="2">
    <location>
        <begin position="42"/>
        <end position="75"/>
    </location>
</feature>
<protein>
    <recommendedName>
        <fullName evidence="5">DUF2975 domain-containing protein</fullName>
    </recommendedName>
</protein>
<evidence type="ECO:0008006" key="5">
    <source>
        <dbReference type="Google" id="ProtNLM"/>
    </source>
</evidence>
<feature type="transmembrane region" description="Helical" evidence="2">
    <location>
        <begin position="87"/>
        <end position="110"/>
    </location>
</feature>
<feature type="compositionally biased region" description="Polar residues" evidence="1">
    <location>
        <begin position="1"/>
        <end position="10"/>
    </location>
</feature>
<keyword evidence="4" id="KW-1185">Reference proteome</keyword>
<evidence type="ECO:0000256" key="2">
    <source>
        <dbReference type="SAM" id="Phobius"/>
    </source>
</evidence>
<sequence>MESEAAQNRSAGDAEAEITEVQQEQRRLEEEIRILRSQQTSVVGGLAGLVTVLLARVLMIVASLAVVGIPLVFAFFDEDRLHMTDDYAAIVSGTTVGAFVLSWFEVHYILKRMEKTATVATLEYHDRWRGLAGWVRILAAWVAVWLAQTVSIFLVALWASIEDHGPARWLVWYSWLTAGGSVLMLFSTGMRRLMEASVEMTSTALSNYAEEPGGEGAAGQSQPT</sequence>
<feature type="transmembrane region" description="Helical" evidence="2">
    <location>
        <begin position="131"/>
        <end position="158"/>
    </location>
</feature>
<reference evidence="4" key="1">
    <citation type="journal article" date="2019" name="Int. J. Syst. Evol. Microbiol.">
        <title>The Global Catalogue of Microorganisms (GCM) 10K type strain sequencing project: providing services to taxonomists for standard genome sequencing and annotation.</title>
        <authorList>
            <consortium name="The Broad Institute Genomics Platform"/>
            <consortium name="The Broad Institute Genome Sequencing Center for Infectious Disease"/>
            <person name="Wu L."/>
            <person name="Ma J."/>
        </authorList>
    </citation>
    <scope>NUCLEOTIDE SEQUENCE [LARGE SCALE GENOMIC DNA]</scope>
    <source>
        <strain evidence="4">JCM 4733</strain>
    </source>
</reference>
<dbReference type="Proteomes" id="UP000653644">
    <property type="component" value="Unassembled WGS sequence"/>
</dbReference>